<dbReference type="InterPro" id="IPR023298">
    <property type="entry name" value="ATPase_P-typ_TM_dom_sf"/>
</dbReference>
<feature type="transmembrane region" description="Helical" evidence="8">
    <location>
        <begin position="12"/>
        <end position="33"/>
    </location>
</feature>
<evidence type="ECO:0000256" key="5">
    <source>
        <dbReference type="ARBA" id="ARBA00022840"/>
    </source>
</evidence>
<dbReference type="Proteomes" id="UP000784294">
    <property type="component" value="Unassembled WGS sequence"/>
</dbReference>
<evidence type="ECO:0000256" key="8">
    <source>
        <dbReference type="SAM" id="Phobius"/>
    </source>
</evidence>
<dbReference type="GO" id="GO:0016020">
    <property type="term" value="C:membrane"/>
    <property type="evidence" value="ECO:0007669"/>
    <property type="project" value="UniProtKB-SubCell"/>
</dbReference>
<dbReference type="GO" id="GO:0019829">
    <property type="term" value="F:ATPase-coupled monoatomic cation transmembrane transporter activity"/>
    <property type="evidence" value="ECO:0007669"/>
    <property type="project" value="TreeGrafter"/>
</dbReference>
<dbReference type="InterPro" id="IPR006544">
    <property type="entry name" value="P-type_TPase_V"/>
</dbReference>
<dbReference type="GO" id="GO:0140358">
    <property type="term" value="F:P-type transmembrane transporter activity"/>
    <property type="evidence" value="ECO:0007669"/>
    <property type="project" value="InterPro"/>
</dbReference>
<evidence type="ECO:0000256" key="1">
    <source>
        <dbReference type="ARBA" id="ARBA00004141"/>
    </source>
</evidence>
<gene>
    <name evidence="9" type="ORF">PXEA_LOCUS18942</name>
</gene>
<keyword evidence="8" id="KW-1133">Transmembrane helix</keyword>
<reference evidence="9" key="1">
    <citation type="submission" date="2018-11" db="EMBL/GenBank/DDBJ databases">
        <authorList>
            <consortium name="Pathogen Informatics"/>
        </authorList>
    </citation>
    <scope>NUCLEOTIDE SEQUENCE</scope>
</reference>
<evidence type="ECO:0000313" key="10">
    <source>
        <dbReference type="Proteomes" id="UP000784294"/>
    </source>
</evidence>
<keyword evidence="6" id="KW-0460">Magnesium</keyword>
<comment type="caution">
    <text evidence="9">The sequence shown here is derived from an EMBL/GenBank/DDBJ whole genome shotgun (WGS) entry which is preliminary data.</text>
</comment>
<keyword evidence="4" id="KW-0547">Nucleotide-binding</keyword>
<evidence type="ECO:0000256" key="4">
    <source>
        <dbReference type="ARBA" id="ARBA00022741"/>
    </source>
</evidence>
<dbReference type="Gene3D" id="1.20.1110.10">
    <property type="entry name" value="Calcium-transporting ATPase, transmembrane domain"/>
    <property type="match status" value="1"/>
</dbReference>
<dbReference type="PANTHER" id="PTHR45630">
    <property type="entry name" value="CATION-TRANSPORTING ATPASE-RELATED"/>
    <property type="match status" value="1"/>
</dbReference>
<organism evidence="9 10">
    <name type="scientific">Protopolystoma xenopodis</name>
    <dbReference type="NCBI Taxonomy" id="117903"/>
    <lineage>
        <taxon>Eukaryota</taxon>
        <taxon>Metazoa</taxon>
        <taxon>Spiralia</taxon>
        <taxon>Lophotrochozoa</taxon>
        <taxon>Platyhelminthes</taxon>
        <taxon>Monogenea</taxon>
        <taxon>Polyopisthocotylea</taxon>
        <taxon>Polystomatidea</taxon>
        <taxon>Polystomatidae</taxon>
        <taxon>Protopolystoma</taxon>
    </lineage>
</organism>
<dbReference type="EMBL" id="CAAALY010074400">
    <property type="protein sequence ID" value="VEL25502.1"/>
    <property type="molecule type" value="Genomic_DNA"/>
</dbReference>
<keyword evidence="8" id="KW-0812">Transmembrane</keyword>
<comment type="subcellular location">
    <subcellularLocation>
        <location evidence="1">Membrane</location>
        <topology evidence="1">Multi-pass membrane protein</topology>
    </subcellularLocation>
</comment>
<dbReference type="AlphaFoldDB" id="A0A448X1C9"/>
<feature type="transmembrane region" description="Helical" evidence="8">
    <location>
        <begin position="39"/>
        <end position="59"/>
    </location>
</feature>
<accession>A0A448X1C9</accession>
<dbReference type="GO" id="GO:0005524">
    <property type="term" value="F:ATP binding"/>
    <property type="evidence" value="ECO:0007669"/>
    <property type="project" value="UniProtKB-KW"/>
</dbReference>
<dbReference type="GO" id="GO:0006874">
    <property type="term" value="P:intracellular calcium ion homeostasis"/>
    <property type="evidence" value="ECO:0007669"/>
    <property type="project" value="TreeGrafter"/>
</dbReference>
<dbReference type="OrthoDB" id="48943at2759"/>
<dbReference type="SUPFAM" id="SSF81665">
    <property type="entry name" value="Calcium ATPase, transmembrane domain M"/>
    <property type="match status" value="1"/>
</dbReference>
<evidence type="ECO:0000256" key="3">
    <source>
        <dbReference type="ARBA" id="ARBA00022723"/>
    </source>
</evidence>
<proteinExistence type="predicted"/>
<keyword evidence="7" id="KW-1278">Translocase</keyword>
<evidence type="ECO:0000256" key="2">
    <source>
        <dbReference type="ARBA" id="ARBA00022553"/>
    </source>
</evidence>
<protein>
    <submittedName>
        <fullName evidence="9">Uncharacterized protein</fullName>
    </submittedName>
</protein>
<keyword evidence="3" id="KW-0479">Metal-binding</keyword>
<evidence type="ECO:0000256" key="7">
    <source>
        <dbReference type="ARBA" id="ARBA00022967"/>
    </source>
</evidence>
<sequence>MIQIQPSESQPFVLFLAVVVIDGNHGYSISIMIKKSLDVLTIVIPPALPAVMTTSLFLAQIRLRRHGIFCINPSAINLAGTLDTVVFDKVST</sequence>
<name>A0A448X1C9_9PLAT</name>
<keyword evidence="5" id="KW-0067">ATP-binding</keyword>
<keyword evidence="2" id="KW-0597">Phosphoprotein</keyword>
<evidence type="ECO:0000256" key="6">
    <source>
        <dbReference type="ARBA" id="ARBA00022842"/>
    </source>
</evidence>
<evidence type="ECO:0000313" key="9">
    <source>
        <dbReference type="EMBL" id="VEL25502.1"/>
    </source>
</evidence>
<dbReference type="PANTHER" id="PTHR45630:SF8">
    <property type="entry name" value="CATION-TRANSPORTING ATPASE"/>
    <property type="match status" value="1"/>
</dbReference>
<keyword evidence="8" id="KW-0472">Membrane</keyword>
<dbReference type="GO" id="GO:0046872">
    <property type="term" value="F:metal ion binding"/>
    <property type="evidence" value="ECO:0007669"/>
    <property type="project" value="UniProtKB-KW"/>
</dbReference>
<dbReference type="GO" id="GO:0015203">
    <property type="term" value="F:polyamine transmembrane transporter activity"/>
    <property type="evidence" value="ECO:0007669"/>
    <property type="project" value="TreeGrafter"/>
</dbReference>
<keyword evidence="10" id="KW-1185">Reference proteome</keyword>